<keyword evidence="1" id="KW-0732">Signal</keyword>
<feature type="chain" id="PRO_5045477219" description="Secreted protein" evidence="1">
    <location>
        <begin position="23"/>
        <end position="95"/>
    </location>
</feature>
<reference evidence="2 3" key="1">
    <citation type="journal article" date="2019" name="Int. J. Syst. Evol. Microbiol.">
        <title>The Global Catalogue of Microorganisms (GCM) 10K type strain sequencing project: providing services to taxonomists for standard genome sequencing and annotation.</title>
        <authorList>
            <consortium name="The Broad Institute Genomics Platform"/>
            <consortium name="The Broad Institute Genome Sequencing Center for Infectious Disease"/>
            <person name="Wu L."/>
            <person name="Ma J."/>
        </authorList>
    </citation>
    <scope>NUCLEOTIDE SEQUENCE [LARGE SCALE GENOMIC DNA]</scope>
    <source>
        <strain evidence="2 3">JCM 15933</strain>
    </source>
</reference>
<name>A0ABN2A129_9ACTN</name>
<sequence>MTAVRTACATPSLAAAAATVCAATCVRTHTKIVRTVVLLSLKERNTKWRDLDVVSPRLAYEKLTDDIPLPAAVSRVVQGLCHSRIPARKLGRRGE</sequence>
<proteinExistence type="predicted"/>
<evidence type="ECO:0000313" key="2">
    <source>
        <dbReference type="EMBL" id="GAA1508251.1"/>
    </source>
</evidence>
<accession>A0ABN2A129</accession>
<dbReference type="EMBL" id="BAAAQD010000003">
    <property type="protein sequence ID" value="GAA1508251.1"/>
    <property type="molecule type" value="Genomic_DNA"/>
</dbReference>
<evidence type="ECO:0008006" key="4">
    <source>
        <dbReference type="Google" id="ProtNLM"/>
    </source>
</evidence>
<keyword evidence="3" id="KW-1185">Reference proteome</keyword>
<dbReference type="Proteomes" id="UP001501470">
    <property type="component" value="Unassembled WGS sequence"/>
</dbReference>
<evidence type="ECO:0000256" key="1">
    <source>
        <dbReference type="SAM" id="SignalP"/>
    </source>
</evidence>
<evidence type="ECO:0000313" key="3">
    <source>
        <dbReference type="Proteomes" id="UP001501470"/>
    </source>
</evidence>
<gene>
    <name evidence="2" type="ORF">GCM10009827_023090</name>
</gene>
<organism evidence="2 3">
    <name type="scientific">Dactylosporangium maewongense</name>
    <dbReference type="NCBI Taxonomy" id="634393"/>
    <lineage>
        <taxon>Bacteria</taxon>
        <taxon>Bacillati</taxon>
        <taxon>Actinomycetota</taxon>
        <taxon>Actinomycetes</taxon>
        <taxon>Micromonosporales</taxon>
        <taxon>Micromonosporaceae</taxon>
        <taxon>Dactylosporangium</taxon>
    </lineage>
</organism>
<comment type="caution">
    <text evidence="2">The sequence shown here is derived from an EMBL/GenBank/DDBJ whole genome shotgun (WGS) entry which is preliminary data.</text>
</comment>
<feature type="signal peptide" evidence="1">
    <location>
        <begin position="1"/>
        <end position="22"/>
    </location>
</feature>
<protein>
    <recommendedName>
        <fullName evidence="4">Secreted protein</fullName>
    </recommendedName>
</protein>